<feature type="compositionally biased region" description="Low complexity" evidence="1">
    <location>
        <begin position="163"/>
        <end position="174"/>
    </location>
</feature>
<reference evidence="2 3" key="1">
    <citation type="journal article" date="2016" name="Mol. Biol. Evol.">
        <title>Comparative Genomics of Early-Diverging Mushroom-Forming Fungi Provides Insights into the Origins of Lignocellulose Decay Capabilities.</title>
        <authorList>
            <person name="Nagy L.G."/>
            <person name="Riley R."/>
            <person name="Tritt A."/>
            <person name="Adam C."/>
            <person name="Daum C."/>
            <person name="Floudas D."/>
            <person name="Sun H."/>
            <person name="Yadav J.S."/>
            <person name="Pangilinan J."/>
            <person name="Larsson K.H."/>
            <person name="Matsuura K."/>
            <person name="Barry K."/>
            <person name="Labutti K."/>
            <person name="Kuo R."/>
            <person name="Ohm R.A."/>
            <person name="Bhattacharya S.S."/>
            <person name="Shirouzu T."/>
            <person name="Yoshinaga Y."/>
            <person name="Martin F.M."/>
            <person name="Grigoriev I.V."/>
            <person name="Hibbett D.S."/>
        </authorList>
    </citation>
    <scope>NUCLEOTIDE SEQUENCE [LARGE SCALE GENOMIC DNA]</scope>
    <source>
        <strain evidence="2 3">93-53</strain>
    </source>
</reference>
<dbReference type="InParanoid" id="A0A165B9X3"/>
<protein>
    <submittedName>
        <fullName evidence="2">Uncharacterized protein</fullName>
    </submittedName>
</protein>
<feature type="region of interest" description="Disordered" evidence="1">
    <location>
        <begin position="132"/>
        <end position="203"/>
    </location>
</feature>
<dbReference type="GeneID" id="63828790"/>
<feature type="region of interest" description="Disordered" evidence="1">
    <location>
        <begin position="230"/>
        <end position="344"/>
    </location>
</feature>
<dbReference type="RefSeq" id="XP_040758327.1">
    <property type="nucleotide sequence ID" value="XM_040911762.1"/>
</dbReference>
<evidence type="ECO:0000313" key="3">
    <source>
        <dbReference type="Proteomes" id="UP000076871"/>
    </source>
</evidence>
<sequence length="440" mass="48367">MQPSESWKNNARKHIERMLQPVMNKARERRDVQLSLFPTDEVAQGRILKEFSDTKAFISAKAEATFRNIMASKLKIQREEHEARLDANSESPPSSTDELLYQTQSDDPDAGRRWRVHPNGVTYYWPMETPATTAQAQTRDDINSSRTKICGNLTSSQSKRDAPATWTARAATPAFLYTRPQHPPGRVTESRRSSASSSSSSISAEEITQIWYPSCSPDDKEVIVIPYRRKQHGTQQQSSQPSSNSRPNVNVRSHIAMPANDASGDKEMLGSPVDTASESSPSERGSSPSSTHEANLVPQRIITASSQARQKSPHPSSAPASHMNESPTAHPPLPPKKSTASARTKQLRGILKNGAGTAKRAPENDPVSTTYAAASRTATEHKISFEENPSVRFDAAQSRVPLVARTDSDCKSMTAKAKQHPTVRKVTVEDCDSDDDANGW</sequence>
<feature type="compositionally biased region" description="Low complexity" evidence="1">
    <location>
        <begin position="277"/>
        <end position="290"/>
    </location>
</feature>
<feature type="region of interest" description="Disordered" evidence="1">
    <location>
        <begin position="80"/>
        <end position="115"/>
    </location>
</feature>
<name>A0A165B9X3_9APHY</name>
<feature type="compositionally biased region" description="Polar residues" evidence="1">
    <location>
        <begin position="88"/>
        <end position="105"/>
    </location>
</feature>
<feature type="compositionally biased region" description="Low complexity" evidence="1">
    <location>
        <begin position="313"/>
        <end position="322"/>
    </location>
</feature>
<dbReference type="Proteomes" id="UP000076871">
    <property type="component" value="Unassembled WGS sequence"/>
</dbReference>
<evidence type="ECO:0000313" key="2">
    <source>
        <dbReference type="EMBL" id="KZT00587.1"/>
    </source>
</evidence>
<keyword evidence="3" id="KW-1185">Reference proteome</keyword>
<dbReference type="EMBL" id="KV427682">
    <property type="protein sequence ID" value="KZT00587.1"/>
    <property type="molecule type" value="Genomic_DNA"/>
</dbReference>
<feature type="compositionally biased region" description="Low complexity" evidence="1">
    <location>
        <begin position="193"/>
        <end position="203"/>
    </location>
</feature>
<dbReference type="AlphaFoldDB" id="A0A165B9X3"/>
<gene>
    <name evidence="2" type="ORF">LAESUDRAFT_753150</name>
</gene>
<feature type="compositionally biased region" description="Polar residues" evidence="1">
    <location>
        <begin position="144"/>
        <end position="157"/>
    </location>
</feature>
<organism evidence="2 3">
    <name type="scientific">Laetiporus sulphureus 93-53</name>
    <dbReference type="NCBI Taxonomy" id="1314785"/>
    <lineage>
        <taxon>Eukaryota</taxon>
        <taxon>Fungi</taxon>
        <taxon>Dikarya</taxon>
        <taxon>Basidiomycota</taxon>
        <taxon>Agaricomycotina</taxon>
        <taxon>Agaricomycetes</taxon>
        <taxon>Polyporales</taxon>
        <taxon>Laetiporus</taxon>
    </lineage>
</organism>
<accession>A0A165B9X3</accession>
<evidence type="ECO:0000256" key="1">
    <source>
        <dbReference type="SAM" id="MobiDB-lite"/>
    </source>
</evidence>
<proteinExistence type="predicted"/>
<feature type="compositionally biased region" description="Low complexity" evidence="1">
    <location>
        <begin position="235"/>
        <end position="253"/>
    </location>
</feature>